<evidence type="ECO:0008006" key="4">
    <source>
        <dbReference type="Google" id="ProtNLM"/>
    </source>
</evidence>
<protein>
    <recommendedName>
        <fullName evidence="4">DUF5671 domain-containing protein</fullName>
    </recommendedName>
</protein>
<dbReference type="RefSeq" id="WP_002648504.1">
    <property type="nucleotide sequence ID" value="NZ_CP042910.1"/>
</dbReference>
<sequence length="293" mass="34764">MSRLVRLILILMLLISVPGTVYVWLMPVEYFQTWMIERANPDQYSQFAAHEQGQALTVLLRILLPLLAILTIAGFIFYPRVVQLATHSWQTLKQLTSLQQLGRTYLFRVLLISWFILSLVHFAGGVSRRIEDWPWYHFRAGSEMMPNISDSNRDVIRFVKEATEDDTRILVLSDQKLFFLSYYLLPRKLFHPLHPESEFVLPKEFQQRQLKAYRLSDLDTDYLEQISPDYILEYYEGKDYLENDRLLEDTRWLEFMRSQYGPDYQPSFNVRLKKYQKPESLPDAPPQKQEATP</sequence>
<dbReference type="GeneID" id="98647274"/>
<gene>
    <name evidence="2" type="ORF">GmarT_27210</name>
</gene>
<dbReference type="EMBL" id="CP042910">
    <property type="protein sequence ID" value="QEG16852.1"/>
    <property type="molecule type" value="Genomic_DNA"/>
</dbReference>
<name>A0ABX5YMP6_9PLAN</name>
<proteinExistence type="predicted"/>
<organism evidence="2 3">
    <name type="scientific">Gimesia maris</name>
    <dbReference type="NCBI Taxonomy" id="122"/>
    <lineage>
        <taxon>Bacteria</taxon>
        <taxon>Pseudomonadati</taxon>
        <taxon>Planctomycetota</taxon>
        <taxon>Planctomycetia</taxon>
        <taxon>Planctomycetales</taxon>
        <taxon>Planctomycetaceae</taxon>
        <taxon>Gimesia</taxon>
    </lineage>
</organism>
<dbReference type="Proteomes" id="UP000322887">
    <property type="component" value="Chromosome"/>
</dbReference>
<reference evidence="2 3" key="1">
    <citation type="submission" date="2019-08" db="EMBL/GenBank/DDBJ databases">
        <title>Deep-cultivation of Planctomycetes and their phenomic and genomic characterization uncovers novel biology.</title>
        <authorList>
            <person name="Wiegand S."/>
            <person name="Jogler M."/>
            <person name="Boedeker C."/>
            <person name="Pinto D."/>
            <person name="Vollmers J."/>
            <person name="Rivas-Marin E."/>
            <person name="Kohn T."/>
            <person name="Peeters S.H."/>
            <person name="Heuer A."/>
            <person name="Rast P."/>
            <person name="Oberbeckmann S."/>
            <person name="Bunk B."/>
            <person name="Jeske O."/>
            <person name="Meyerdierks A."/>
            <person name="Storesund J.E."/>
            <person name="Kallscheuer N."/>
            <person name="Luecker S."/>
            <person name="Lage O.M."/>
            <person name="Pohl T."/>
            <person name="Merkel B.J."/>
            <person name="Hornburger P."/>
            <person name="Mueller R.-W."/>
            <person name="Bruemmer F."/>
            <person name="Labrenz M."/>
            <person name="Spormann A.M."/>
            <person name="Op den Camp H."/>
            <person name="Overmann J."/>
            <person name="Amann R."/>
            <person name="Jetten M.S.M."/>
            <person name="Mascher T."/>
            <person name="Medema M.H."/>
            <person name="Devos D.P."/>
            <person name="Kaster A.-K."/>
            <person name="Ovreas L."/>
            <person name="Rohde M."/>
            <person name="Galperin M.Y."/>
            <person name="Jogler C."/>
        </authorList>
    </citation>
    <scope>NUCLEOTIDE SEQUENCE [LARGE SCALE GENOMIC DNA]</scope>
    <source>
        <strain evidence="2 3">DSM 8797</strain>
    </source>
</reference>
<keyword evidence="1" id="KW-1133">Transmembrane helix</keyword>
<feature type="transmembrane region" description="Helical" evidence="1">
    <location>
        <begin position="105"/>
        <end position="124"/>
    </location>
</feature>
<accession>A0ABX5YMP6</accession>
<feature type="transmembrane region" description="Helical" evidence="1">
    <location>
        <begin position="58"/>
        <end position="78"/>
    </location>
</feature>
<keyword evidence="1" id="KW-0812">Transmembrane</keyword>
<evidence type="ECO:0000313" key="2">
    <source>
        <dbReference type="EMBL" id="QEG16852.1"/>
    </source>
</evidence>
<evidence type="ECO:0000256" key="1">
    <source>
        <dbReference type="SAM" id="Phobius"/>
    </source>
</evidence>
<keyword evidence="1" id="KW-0472">Membrane</keyword>
<evidence type="ECO:0000313" key="3">
    <source>
        <dbReference type="Proteomes" id="UP000322887"/>
    </source>
</evidence>
<keyword evidence="3" id="KW-1185">Reference proteome</keyword>
<feature type="transmembrane region" description="Helical" evidence="1">
    <location>
        <begin position="7"/>
        <end position="25"/>
    </location>
</feature>